<evidence type="ECO:0000313" key="8">
    <source>
        <dbReference type="Proteomes" id="UP000676246"/>
    </source>
</evidence>
<dbReference type="InterPro" id="IPR052363">
    <property type="entry name" value="LPS_export_LptC"/>
</dbReference>
<dbReference type="PANTHER" id="PTHR37481:SF1">
    <property type="entry name" value="LIPOPOLYSACCHARIDE EXPORT SYSTEM PROTEIN LPTC"/>
    <property type="match status" value="1"/>
</dbReference>
<dbReference type="InterPro" id="IPR010664">
    <property type="entry name" value="LipoPS_assembly_LptC-rel"/>
</dbReference>
<evidence type="ECO:0000256" key="4">
    <source>
        <dbReference type="ARBA" id="ARBA00022989"/>
    </source>
</evidence>
<accession>A0A940Y576</accession>
<dbReference type="GO" id="GO:0005886">
    <property type="term" value="C:plasma membrane"/>
    <property type="evidence" value="ECO:0007669"/>
    <property type="project" value="InterPro"/>
</dbReference>
<name>A0A940Y576_9BURK</name>
<keyword evidence="8" id="KW-1185">Reference proteome</keyword>
<sequence>MKPVSAELHLPDLPEVPVVIGPEPVAARPVQLPWTERLRQALLNYLPLALMVLAALLSWWLVRSTPRPDSTTAPGAVRHLADYQLERFHLQRYDAEGRPTVRLEGDKLRHYPDTDQHEIDAVRLWLTGTDGRQTEATARQAVVDGDGNRVRLAGDVQVRSQAGDEVPLWFEGQQLLVLVPERQLRTDQPVKVRQGHSEFTAAALVFDETRRTLELQGRLRATLTPDKGARR</sequence>
<gene>
    <name evidence="7" type="primary">lptC</name>
    <name evidence="7" type="ORF">KAK03_00445</name>
</gene>
<dbReference type="PANTHER" id="PTHR37481">
    <property type="entry name" value="LIPOPOLYSACCHARIDE EXPORT SYSTEM PROTEIN LPTC"/>
    <property type="match status" value="1"/>
</dbReference>
<dbReference type="Proteomes" id="UP000676246">
    <property type="component" value="Unassembled WGS sequence"/>
</dbReference>
<reference evidence="7 8" key="1">
    <citation type="submission" date="2021-04" db="EMBL/GenBank/DDBJ databases">
        <title>The genome sequence of Ideonella sp. 3Y2.</title>
        <authorList>
            <person name="Liu Y."/>
        </authorList>
    </citation>
    <scope>NUCLEOTIDE SEQUENCE [LARGE SCALE GENOMIC DNA]</scope>
    <source>
        <strain evidence="7 8">3Y2</strain>
    </source>
</reference>
<evidence type="ECO:0000256" key="2">
    <source>
        <dbReference type="ARBA" id="ARBA00022519"/>
    </source>
</evidence>
<dbReference type="GO" id="GO:0015221">
    <property type="term" value="F:lipopolysaccharide transmembrane transporter activity"/>
    <property type="evidence" value="ECO:0007669"/>
    <property type="project" value="InterPro"/>
</dbReference>
<protein>
    <submittedName>
        <fullName evidence="7">LPS export ABC transporter periplasmic protein LptC</fullName>
    </submittedName>
</protein>
<evidence type="ECO:0000256" key="1">
    <source>
        <dbReference type="ARBA" id="ARBA00022475"/>
    </source>
</evidence>
<evidence type="ECO:0000313" key="7">
    <source>
        <dbReference type="EMBL" id="MBQ0928933.1"/>
    </source>
</evidence>
<evidence type="ECO:0000256" key="5">
    <source>
        <dbReference type="ARBA" id="ARBA00023136"/>
    </source>
</evidence>
<evidence type="ECO:0000256" key="3">
    <source>
        <dbReference type="ARBA" id="ARBA00022692"/>
    </source>
</evidence>
<proteinExistence type="predicted"/>
<evidence type="ECO:0000256" key="6">
    <source>
        <dbReference type="SAM" id="Phobius"/>
    </source>
</evidence>
<dbReference type="GO" id="GO:0030288">
    <property type="term" value="C:outer membrane-bounded periplasmic space"/>
    <property type="evidence" value="ECO:0007669"/>
    <property type="project" value="TreeGrafter"/>
</dbReference>
<dbReference type="AlphaFoldDB" id="A0A940Y576"/>
<feature type="transmembrane region" description="Helical" evidence="6">
    <location>
        <begin position="42"/>
        <end position="62"/>
    </location>
</feature>
<organism evidence="7 8">
    <name type="scientific">Ideonella alba</name>
    <dbReference type="NCBI Taxonomy" id="2824118"/>
    <lineage>
        <taxon>Bacteria</taxon>
        <taxon>Pseudomonadati</taxon>
        <taxon>Pseudomonadota</taxon>
        <taxon>Betaproteobacteria</taxon>
        <taxon>Burkholderiales</taxon>
        <taxon>Sphaerotilaceae</taxon>
        <taxon>Ideonella</taxon>
    </lineage>
</organism>
<comment type="caution">
    <text evidence="7">The sequence shown here is derived from an EMBL/GenBank/DDBJ whole genome shotgun (WGS) entry which is preliminary data.</text>
</comment>
<dbReference type="GO" id="GO:0017089">
    <property type="term" value="F:glycolipid transfer activity"/>
    <property type="evidence" value="ECO:0007669"/>
    <property type="project" value="TreeGrafter"/>
</dbReference>
<dbReference type="Gene3D" id="2.60.450.10">
    <property type="entry name" value="Lipopolysaccharide (LPS) transport protein A like domain"/>
    <property type="match status" value="1"/>
</dbReference>
<keyword evidence="2" id="KW-0997">Cell inner membrane</keyword>
<dbReference type="Pfam" id="PF06835">
    <property type="entry name" value="LptC"/>
    <property type="match status" value="1"/>
</dbReference>
<keyword evidence="1" id="KW-1003">Cell membrane</keyword>
<dbReference type="NCBIfam" id="TIGR04409">
    <property type="entry name" value="LptC_YrbK"/>
    <property type="match status" value="1"/>
</dbReference>
<keyword evidence="5 6" id="KW-0472">Membrane</keyword>
<dbReference type="RefSeq" id="WP_210851048.1">
    <property type="nucleotide sequence ID" value="NZ_JAGQDD010000001.1"/>
</dbReference>
<keyword evidence="4 6" id="KW-1133">Transmembrane helix</keyword>
<dbReference type="EMBL" id="JAGQDD010000001">
    <property type="protein sequence ID" value="MBQ0928933.1"/>
    <property type="molecule type" value="Genomic_DNA"/>
</dbReference>
<dbReference type="InterPro" id="IPR026265">
    <property type="entry name" value="LptC"/>
</dbReference>
<keyword evidence="3 6" id="KW-0812">Transmembrane</keyword>